<feature type="transmembrane region" description="Helical" evidence="2">
    <location>
        <begin position="12"/>
        <end position="32"/>
    </location>
</feature>
<proteinExistence type="predicted"/>
<keyword evidence="2" id="KW-0472">Membrane</keyword>
<sequence>MVTGAATWRTWTWILLTVSLLLSIALVTMIMYQMSQRMKYQHLDGNNHPERYAAVAQPVIHQRYMNEGKSLTPQSSKAVALPYTETQHP</sequence>
<comment type="caution">
    <text evidence="3">The sequence shown here is derived from an EMBL/GenBank/DDBJ whole genome shotgun (WGS) entry which is preliminary data.</text>
</comment>
<dbReference type="AlphaFoldDB" id="A0AAD5QL24"/>
<keyword evidence="4" id="KW-1185">Reference proteome</keyword>
<dbReference type="EMBL" id="JAHQIW010001522">
    <property type="protein sequence ID" value="KAJ1352705.1"/>
    <property type="molecule type" value="Genomic_DNA"/>
</dbReference>
<feature type="region of interest" description="Disordered" evidence="1">
    <location>
        <begin position="69"/>
        <end position="89"/>
    </location>
</feature>
<keyword evidence="2" id="KW-1133">Transmembrane helix</keyword>
<evidence type="ECO:0000256" key="2">
    <source>
        <dbReference type="SAM" id="Phobius"/>
    </source>
</evidence>
<gene>
    <name evidence="3" type="ORF">KIN20_009107</name>
</gene>
<evidence type="ECO:0000313" key="4">
    <source>
        <dbReference type="Proteomes" id="UP001196413"/>
    </source>
</evidence>
<evidence type="ECO:0000256" key="1">
    <source>
        <dbReference type="SAM" id="MobiDB-lite"/>
    </source>
</evidence>
<organism evidence="3 4">
    <name type="scientific">Parelaphostrongylus tenuis</name>
    <name type="common">Meningeal worm</name>
    <dbReference type="NCBI Taxonomy" id="148309"/>
    <lineage>
        <taxon>Eukaryota</taxon>
        <taxon>Metazoa</taxon>
        <taxon>Ecdysozoa</taxon>
        <taxon>Nematoda</taxon>
        <taxon>Chromadorea</taxon>
        <taxon>Rhabditida</taxon>
        <taxon>Rhabditina</taxon>
        <taxon>Rhabditomorpha</taxon>
        <taxon>Strongyloidea</taxon>
        <taxon>Metastrongylidae</taxon>
        <taxon>Parelaphostrongylus</taxon>
    </lineage>
</organism>
<dbReference type="Proteomes" id="UP001196413">
    <property type="component" value="Unassembled WGS sequence"/>
</dbReference>
<accession>A0AAD5QL24</accession>
<evidence type="ECO:0000313" key="3">
    <source>
        <dbReference type="EMBL" id="KAJ1352705.1"/>
    </source>
</evidence>
<keyword evidence="2" id="KW-0812">Transmembrane</keyword>
<reference evidence="3" key="1">
    <citation type="submission" date="2021-06" db="EMBL/GenBank/DDBJ databases">
        <title>Parelaphostrongylus tenuis whole genome reference sequence.</title>
        <authorList>
            <person name="Garwood T.J."/>
            <person name="Larsen P.A."/>
            <person name="Fountain-Jones N.M."/>
            <person name="Garbe J.R."/>
            <person name="Macchietto M.G."/>
            <person name="Kania S.A."/>
            <person name="Gerhold R.W."/>
            <person name="Richards J.E."/>
            <person name="Wolf T.M."/>
        </authorList>
    </citation>
    <scope>NUCLEOTIDE SEQUENCE</scope>
    <source>
        <strain evidence="3">MNPRO001-30</strain>
        <tissue evidence="3">Meninges</tissue>
    </source>
</reference>
<name>A0AAD5QL24_PARTN</name>
<protein>
    <submittedName>
        <fullName evidence="3">Uncharacterized protein</fullName>
    </submittedName>
</protein>